<evidence type="ECO:0000313" key="2">
    <source>
        <dbReference type="EMBL" id="KAK4212245.1"/>
    </source>
</evidence>
<organism evidence="2 3">
    <name type="scientific">Rhypophila decipiens</name>
    <dbReference type="NCBI Taxonomy" id="261697"/>
    <lineage>
        <taxon>Eukaryota</taxon>
        <taxon>Fungi</taxon>
        <taxon>Dikarya</taxon>
        <taxon>Ascomycota</taxon>
        <taxon>Pezizomycotina</taxon>
        <taxon>Sordariomycetes</taxon>
        <taxon>Sordariomycetidae</taxon>
        <taxon>Sordariales</taxon>
        <taxon>Naviculisporaceae</taxon>
        <taxon>Rhypophila</taxon>
    </lineage>
</organism>
<dbReference type="AlphaFoldDB" id="A0AAN7B8S1"/>
<protein>
    <submittedName>
        <fullName evidence="2">Uncharacterized protein</fullName>
    </submittedName>
</protein>
<dbReference type="PANTHER" id="PTHR37315">
    <property type="entry name" value="UPF0311 PROTEIN BLR7842"/>
    <property type="match status" value="1"/>
</dbReference>
<proteinExistence type="predicted"/>
<keyword evidence="3" id="KW-1185">Reference proteome</keyword>
<sequence length="176" mass="18526">MKFPTLLSLLTLTGLVAAGPPPKPPKPPGTTYLYTVNITGGATYPVGPGPYGNRLVVPILNGTFSGPRLKGTVMPVGGEWGVLDTSHPSQTAFHIDVRQTFKTDDGAYIQVIEGGSSQPDGSAFATMRFDTGSEKYYWMNNIVAFGVLRQLGGGGLTIDCWMFNTPPATAPPGPPA</sequence>
<dbReference type="Pfam" id="PF11578">
    <property type="entry name" value="DUF3237"/>
    <property type="match status" value="1"/>
</dbReference>
<feature type="signal peptide" evidence="1">
    <location>
        <begin position="1"/>
        <end position="18"/>
    </location>
</feature>
<reference evidence="2" key="2">
    <citation type="submission" date="2023-05" db="EMBL/GenBank/DDBJ databases">
        <authorList>
            <consortium name="Lawrence Berkeley National Laboratory"/>
            <person name="Steindorff A."/>
            <person name="Hensen N."/>
            <person name="Bonometti L."/>
            <person name="Westerberg I."/>
            <person name="Brannstrom I.O."/>
            <person name="Guillou S."/>
            <person name="Cros-Aarteil S."/>
            <person name="Calhoun S."/>
            <person name="Haridas S."/>
            <person name="Kuo A."/>
            <person name="Mondo S."/>
            <person name="Pangilinan J."/>
            <person name="Riley R."/>
            <person name="Labutti K."/>
            <person name="Andreopoulos B."/>
            <person name="Lipzen A."/>
            <person name="Chen C."/>
            <person name="Yanf M."/>
            <person name="Daum C."/>
            <person name="Ng V."/>
            <person name="Clum A."/>
            <person name="Ohm R."/>
            <person name="Martin F."/>
            <person name="Silar P."/>
            <person name="Natvig D."/>
            <person name="Lalanne C."/>
            <person name="Gautier V."/>
            <person name="Ament-Velasquez S.L."/>
            <person name="Kruys A."/>
            <person name="Hutchinson M.I."/>
            <person name="Powell A.J."/>
            <person name="Barry K."/>
            <person name="Miller A.N."/>
            <person name="Grigoriev I.V."/>
            <person name="Debuchy R."/>
            <person name="Gladieux P."/>
            <person name="Thoren M.H."/>
            <person name="Johannesson H."/>
        </authorList>
    </citation>
    <scope>NUCLEOTIDE SEQUENCE</scope>
    <source>
        <strain evidence="2">PSN293</strain>
    </source>
</reference>
<dbReference type="EMBL" id="MU858131">
    <property type="protein sequence ID" value="KAK4212245.1"/>
    <property type="molecule type" value="Genomic_DNA"/>
</dbReference>
<accession>A0AAN7B8S1</accession>
<name>A0AAN7B8S1_9PEZI</name>
<gene>
    <name evidence="2" type="ORF">QBC37DRAFT_425304</name>
</gene>
<keyword evidence="1" id="KW-0732">Signal</keyword>
<evidence type="ECO:0000256" key="1">
    <source>
        <dbReference type="SAM" id="SignalP"/>
    </source>
</evidence>
<comment type="caution">
    <text evidence="2">The sequence shown here is derived from an EMBL/GenBank/DDBJ whole genome shotgun (WGS) entry which is preliminary data.</text>
</comment>
<dbReference type="PANTHER" id="PTHR37315:SF1">
    <property type="entry name" value="UPF0311 PROTEIN BLR7842"/>
    <property type="match status" value="1"/>
</dbReference>
<dbReference type="Gene3D" id="2.40.160.20">
    <property type="match status" value="1"/>
</dbReference>
<feature type="chain" id="PRO_5042861577" evidence="1">
    <location>
        <begin position="19"/>
        <end position="176"/>
    </location>
</feature>
<dbReference type="Proteomes" id="UP001301769">
    <property type="component" value="Unassembled WGS sequence"/>
</dbReference>
<dbReference type="InterPro" id="IPR020915">
    <property type="entry name" value="UPF0311"/>
</dbReference>
<reference evidence="2" key="1">
    <citation type="journal article" date="2023" name="Mol. Phylogenet. Evol.">
        <title>Genome-scale phylogeny and comparative genomics of the fungal order Sordariales.</title>
        <authorList>
            <person name="Hensen N."/>
            <person name="Bonometti L."/>
            <person name="Westerberg I."/>
            <person name="Brannstrom I.O."/>
            <person name="Guillou S."/>
            <person name="Cros-Aarteil S."/>
            <person name="Calhoun S."/>
            <person name="Haridas S."/>
            <person name="Kuo A."/>
            <person name="Mondo S."/>
            <person name="Pangilinan J."/>
            <person name="Riley R."/>
            <person name="LaButti K."/>
            <person name="Andreopoulos B."/>
            <person name="Lipzen A."/>
            <person name="Chen C."/>
            <person name="Yan M."/>
            <person name="Daum C."/>
            <person name="Ng V."/>
            <person name="Clum A."/>
            <person name="Steindorff A."/>
            <person name="Ohm R.A."/>
            <person name="Martin F."/>
            <person name="Silar P."/>
            <person name="Natvig D.O."/>
            <person name="Lalanne C."/>
            <person name="Gautier V."/>
            <person name="Ament-Velasquez S.L."/>
            <person name="Kruys A."/>
            <person name="Hutchinson M.I."/>
            <person name="Powell A.J."/>
            <person name="Barry K."/>
            <person name="Miller A.N."/>
            <person name="Grigoriev I.V."/>
            <person name="Debuchy R."/>
            <person name="Gladieux P."/>
            <person name="Hiltunen Thoren M."/>
            <person name="Johannesson H."/>
        </authorList>
    </citation>
    <scope>NUCLEOTIDE SEQUENCE</scope>
    <source>
        <strain evidence="2">PSN293</strain>
    </source>
</reference>
<evidence type="ECO:0000313" key="3">
    <source>
        <dbReference type="Proteomes" id="UP001301769"/>
    </source>
</evidence>